<feature type="domain" description="Ribbon-helix-helix protein CopG" evidence="2">
    <location>
        <begin position="5"/>
        <end position="44"/>
    </location>
</feature>
<feature type="coiled-coil region" evidence="1">
    <location>
        <begin position="16"/>
        <end position="47"/>
    </location>
</feature>
<dbReference type="InterPro" id="IPR010985">
    <property type="entry name" value="Ribbon_hlx_hlx"/>
</dbReference>
<proteinExistence type="predicted"/>
<evidence type="ECO:0000259" key="2">
    <source>
        <dbReference type="Pfam" id="PF01402"/>
    </source>
</evidence>
<dbReference type="Proteomes" id="UP001596091">
    <property type="component" value="Unassembled WGS sequence"/>
</dbReference>
<dbReference type="EMBL" id="JBHSPH010000009">
    <property type="protein sequence ID" value="MFC5864344.1"/>
    <property type="molecule type" value="Genomic_DNA"/>
</dbReference>
<dbReference type="Gene3D" id="1.10.1220.10">
    <property type="entry name" value="Met repressor-like"/>
    <property type="match status" value="1"/>
</dbReference>
<keyword evidence="4" id="KW-1185">Reference proteome</keyword>
<reference evidence="4" key="1">
    <citation type="journal article" date="2019" name="Int. J. Syst. Evol. Microbiol.">
        <title>The Global Catalogue of Microorganisms (GCM) 10K type strain sequencing project: providing services to taxonomists for standard genome sequencing and annotation.</title>
        <authorList>
            <consortium name="The Broad Institute Genomics Platform"/>
            <consortium name="The Broad Institute Genome Sequencing Center for Infectious Disease"/>
            <person name="Wu L."/>
            <person name="Ma J."/>
        </authorList>
    </citation>
    <scope>NUCLEOTIDE SEQUENCE [LARGE SCALE GENOMIC DNA]</scope>
    <source>
        <strain evidence="4">JCM 4087</strain>
    </source>
</reference>
<organism evidence="3 4">
    <name type="scientific">Acidicapsa dinghuensis</name>
    <dbReference type="NCBI Taxonomy" id="2218256"/>
    <lineage>
        <taxon>Bacteria</taxon>
        <taxon>Pseudomonadati</taxon>
        <taxon>Acidobacteriota</taxon>
        <taxon>Terriglobia</taxon>
        <taxon>Terriglobales</taxon>
        <taxon>Acidobacteriaceae</taxon>
        <taxon>Acidicapsa</taxon>
    </lineage>
</organism>
<dbReference type="RefSeq" id="WP_263342079.1">
    <property type="nucleotide sequence ID" value="NZ_JAGSYH010000009.1"/>
</dbReference>
<comment type="caution">
    <text evidence="3">The sequence shown here is derived from an EMBL/GenBank/DDBJ whole genome shotgun (WGS) entry which is preliminary data.</text>
</comment>
<name>A0ABW1EK94_9BACT</name>
<dbReference type="InterPro" id="IPR002145">
    <property type="entry name" value="CopG"/>
</dbReference>
<accession>A0ABW1EK94</accession>
<sequence>MRTTKAISITLPSALLESAQSLAKRENRTMSELVREALRKYEELQERKRYWDELNAFGRASAEKIGVHSEEDVVRIVRESRRERR</sequence>
<dbReference type="SUPFAM" id="SSF47598">
    <property type="entry name" value="Ribbon-helix-helix"/>
    <property type="match status" value="1"/>
</dbReference>
<dbReference type="Pfam" id="PF01402">
    <property type="entry name" value="RHH_1"/>
    <property type="match status" value="1"/>
</dbReference>
<keyword evidence="1" id="KW-0175">Coiled coil</keyword>
<evidence type="ECO:0000313" key="3">
    <source>
        <dbReference type="EMBL" id="MFC5864344.1"/>
    </source>
</evidence>
<protein>
    <submittedName>
        <fullName evidence="3">Ribbon-helix-helix protein, CopG family</fullName>
    </submittedName>
</protein>
<evidence type="ECO:0000313" key="4">
    <source>
        <dbReference type="Proteomes" id="UP001596091"/>
    </source>
</evidence>
<evidence type="ECO:0000256" key="1">
    <source>
        <dbReference type="SAM" id="Coils"/>
    </source>
</evidence>
<dbReference type="InterPro" id="IPR013321">
    <property type="entry name" value="Arc_rbn_hlx_hlx"/>
</dbReference>
<gene>
    <name evidence="3" type="ORF">ACFPT7_18705</name>
</gene>